<evidence type="ECO:0000256" key="3">
    <source>
        <dbReference type="ARBA" id="ARBA00019610"/>
    </source>
</evidence>
<gene>
    <name evidence="8" type="primary">MED17</name>
    <name evidence="10" type="ORF">BCR42DRAFT_94655</name>
</gene>
<name>A0A1X2IZI3_9FUNG</name>
<keyword evidence="6 8" id="KW-0539">Nucleus</keyword>
<evidence type="ECO:0000313" key="10">
    <source>
        <dbReference type="EMBL" id="ORZ24682.1"/>
    </source>
</evidence>
<comment type="caution">
    <text evidence="10">The sequence shown here is derived from an EMBL/GenBank/DDBJ whole genome shotgun (WGS) entry which is preliminary data.</text>
</comment>
<comment type="subunit">
    <text evidence="8">Component of the Mediator complex.</text>
</comment>
<evidence type="ECO:0000256" key="8">
    <source>
        <dbReference type="RuleBase" id="RU364140"/>
    </source>
</evidence>
<dbReference type="EMBL" id="MCGE01000002">
    <property type="protein sequence ID" value="ORZ24682.1"/>
    <property type="molecule type" value="Genomic_DNA"/>
</dbReference>
<feature type="compositionally biased region" description="Low complexity" evidence="9">
    <location>
        <begin position="501"/>
        <end position="515"/>
    </location>
</feature>
<comment type="function">
    <text evidence="8">Component of the Mediator complex, a coactivator involved in the regulated transcription of nearly all RNA polymerase II-dependent genes. Mediator functions as a bridge to convey information from gene-specific regulatory proteins to the basal RNA polymerase II transcription machinery. Mediator is recruited to promoters by direct interactions with regulatory proteins and serves as a scaffold for the assembly of a functional preinitiation complex with RNA polymerase II and the general transcription factors.</text>
</comment>
<dbReference type="GO" id="GO:0070847">
    <property type="term" value="C:core mediator complex"/>
    <property type="evidence" value="ECO:0007669"/>
    <property type="project" value="TreeGrafter"/>
</dbReference>
<dbReference type="GO" id="GO:0006357">
    <property type="term" value="P:regulation of transcription by RNA polymerase II"/>
    <property type="evidence" value="ECO:0007669"/>
    <property type="project" value="InterPro"/>
</dbReference>
<keyword evidence="11" id="KW-1185">Reference proteome</keyword>
<dbReference type="AlphaFoldDB" id="A0A1X2IZI3"/>
<dbReference type="PANTHER" id="PTHR13114">
    <property type="entry name" value="MEDIATOR OF RNA POLYMERASE II TRANSCRIPTION SUBUNIT 17"/>
    <property type="match status" value="1"/>
</dbReference>
<dbReference type="Proteomes" id="UP000193560">
    <property type="component" value="Unassembled WGS sequence"/>
</dbReference>
<dbReference type="GO" id="GO:0016592">
    <property type="term" value="C:mediator complex"/>
    <property type="evidence" value="ECO:0007669"/>
    <property type="project" value="InterPro"/>
</dbReference>
<reference evidence="10 11" key="1">
    <citation type="submission" date="2016-07" db="EMBL/GenBank/DDBJ databases">
        <title>Pervasive Adenine N6-methylation of Active Genes in Fungi.</title>
        <authorList>
            <consortium name="DOE Joint Genome Institute"/>
            <person name="Mondo S.J."/>
            <person name="Dannebaum R.O."/>
            <person name="Kuo R.C."/>
            <person name="Labutti K."/>
            <person name="Haridas S."/>
            <person name="Kuo A."/>
            <person name="Salamov A."/>
            <person name="Ahrendt S.R."/>
            <person name="Lipzen A."/>
            <person name="Sullivan W."/>
            <person name="Andreopoulos W.B."/>
            <person name="Clum A."/>
            <person name="Lindquist E."/>
            <person name="Daum C."/>
            <person name="Ramamoorthy G.K."/>
            <person name="Gryganskyi A."/>
            <person name="Culley D."/>
            <person name="Magnuson J.K."/>
            <person name="James T.Y."/>
            <person name="O'Malley M.A."/>
            <person name="Stajich J.E."/>
            <person name="Spatafora J.W."/>
            <person name="Visel A."/>
            <person name="Grigoriev I.V."/>
        </authorList>
    </citation>
    <scope>NUCLEOTIDE SEQUENCE [LARGE SCALE GENOMIC DNA]</scope>
    <source>
        <strain evidence="10 11">NRRL 1336</strain>
    </source>
</reference>
<evidence type="ECO:0000256" key="5">
    <source>
        <dbReference type="ARBA" id="ARBA00023163"/>
    </source>
</evidence>
<dbReference type="Pfam" id="PF10156">
    <property type="entry name" value="Med17"/>
    <property type="match status" value="1"/>
</dbReference>
<feature type="compositionally biased region" description="Basic and acidic residues" evidence="9">
    <location>
        <begin position="91"/>
        <end position="101"/>
    </location>
</feature>
<accession>A0A1X2IZI3</accession>
<evidence type="ECO:0000256" key="6">
    <source>
        <dbReference type="ARBA" id="ARBA00023242"/>
    </source>
</evidence>
<feature type="region of interest" description="Disordered" evidence="9">
    <location>
        <begin position="69"/>
        <end position="106"/>
    </location>
</feature>
<organism evidence="10 11">
    <name type="scientific">Absidia repens</name>
    <dbReference type="NCBI Taxonomy" id="90262"/>
    <lineage>
        <taxon>Eukaryota</taxon>
        <taxon>Fungi</taxon>
        <taxon>Fungi incertae sedis</taxon>
        <taxon>Mucoromycota</taxon>
        <taxon>Mucoromycotina</taxon>
        <taxon>Mucoromycetes</taxon>
        <taxon>Mucorales</taxon>
        <taxon>Cunninghamellaceae</taxon>
        <taxon>Absidia</taxon>
    </lineage>
</organism>
<dbReference type="OrthoDB" id="10251234at2759"/>
<dbReference type="STRING" id="90262.A0A1X2IZI3"/>
<evidence type="ECO:0000256" key="1">
    <source>
        <dbReference type="ARBA" id="ARBA00004123"/>
    </source>
</evidence>
<evidence type="ECO:0000256" key="7">
    <source>
        <dbReference type="ARBA" id="ARBA00032014"/>
    </source>
</evidence>
<sequence>MEEYNAKRIKLSLEPFINKAVADVTDTGHEVFKTDLSLPEQLMRNVDRVWYERGDWMNITEEGLQRQLTSSKIKDDTTTAIDTTTPSSTDESSKHQQKEQHINTGNLKNDQEALAVDLGKLRESVISKLYFAKCEIDVALDVMNILSTENKRNTNGMGVGGSGAGGILAGINGAAGGLGSILGGGLGSNDSGADGNNNMVLPPGTLHATYVSKPKPTEKAQLEHAQLTLGLKRTQQKTAAAYLKKSAASLKTMVEEEQEFWDQAVCVRSNHWLMQASGNTSGLWISYGFKDVGSDFPEACHGEMLRPDQNDETDTKNQVRLSLPHNIPKLVRVTVKRNRMEQHGGETGRIFDLEQGEEKIETAAQGIYPSIHNSQDNSIQRRLIDAQSTVYDAELFSRILSEAQVIPSNIQCEEDYVIVTLGGEMDIVIQKMQYNHQQQWQQTHDACPSISSQQMVGRTIETALRLLLVQRHRFNLWKSRTRLMAGQRKIQLLLDAIEDTTSSTGSGAKSTGSSSFPGAGSNLNSSISGASGVGGSHTPKLGHRTASNISTSGGTSSSSLSRKTTGSGSYQLHTSREPTSNVPILAPVISMTRFWILFDGIRDVVLNTVNPLCGETGLGLSVHFKPQHEFKSGHQAYCDAYPSFGELSTSLAINMYKGSSLQFALNQTGTITAISPGNIVTLSNVTEFEAFLLREIKLICLHLVCDIANDLIRRSPAYKKAKGNDRDGYIWQVEEVEEILYGAVQQSGNWKNIQIQLNRTTINHNSPAYVLQIQEEVLPPIVATVTNNHVQQRPKSSPQIKRFILLSQWNDSTMDGDHCDLGFRDKVVMMVAQLLE</sequence>
<dbReference type="GO" id="GO:0003712">
    <property type="term" value="F:transcription coregulator activity"/>
    <property type="evidence" value="ECO:0007669"/>
    <property type="project" value="InterPro"/>
</dbReference>
<keyword evidence="5 8" id="KW-0804">Transcription</keyword>
<feature type="compositionally biased region" description="Low complexity" evidence="9">
    <location>
        <begin position="550"/>
        <end position="569"/>
    </location>
</feature>
<comment type="subcellular location">
    <subcellularLocation>
        <location evidence="1 8">Nucleus</location>
    </subcellularLocation>
</comment>
<evidence type="ECO:0000313" key="11">
    <source>
        <dbReference type="Proteomes" id="UP000193560"/>
    </source>
</evidence>
<proteinExistence type="inferred from homology"/>
<keyword evidence="8" id="KW-0010">Activator</keyword>
<evidence type="ECO:0000256" key="4">
    <source>
        <dbReference type="ARBA" id="ARBA00023015"/>
    </source>
</evidence>
<feature type="compositionally biased region" description="Low complexity" evidence="9">
    <location>
        <begin position="78"/>
        <end position="90"/>
    </location>
</feature>
<dbReference type="InterPro" id="IPR019313">
    <property type="entry name" value="Mediator_Med17"/>
</dbReference>
<comment type="similarity">
    <text evidence="2 8">Belongs to the Mediator complex subunit 17 family.</text>
</comment>
<keyword evidence="4 8" id="KW-0805">Transcription regulation</keyword>
<protein>
    <recommendedName>
        <fullName evidence="3 8">Mediator of RNA polymerase II transcription subunit 17</fullName>
    </recommendedName>
    <alternativeName>
        <fullName evidence="7 8">Mediator complex subunit 17</fullName>
    </alternativeName>
</protein>
<feature type="region of interest" description="Disordered" evidence="9">
    <location>
        <begin position="501"/>
        <end position="576"/>
    </location>
</feature>
<evidence type="ECO:0000256" key="9">
    <source>
        <dbReference type="SAM" id="MobiDB-lite"/>
    </source>
</evidence>
<evidence type="ECO:0000256" key="2">
    <source>
        <dbReference type="ARBA" id="ARBA00005635"/>
    </source>
</evidence>
<dbReference type="PANTHER" id="PTHR13114:SF7">
    <property type="entry name" value="MEDIATOR OF RNA POLYMERASE II TRANSCRIPTION SUBUNIT 17"/>
    <property type="match status" value="1"/>
</dbReference>